<dbReference type="GO" id="GO:0006281">
    <property type="term" value="P:DNA repair"/>
    <property type="evidence" value="ECO:0007669"/>
    <property type="project" value="UniProtKB-KW"/>
</dbReference>
<name>A0A7W6GCU5_9HYPH</name>
<comment type="similarity">
    <text evidence="1 7">Belongs to the peptidase S24 family.</text>
</comment>
<keyword evidence="10" id="KW-1185">Reference proteome</keyword>
<accession>A0A7W6GCU5</accession>
<dbReference type="CDD" id="cd06529">
    <property type="entry name" value="S24_LexA-like"/>
    <property type="match status" value="1"/>
</dbReference>
<dbReference type="NCBIfam" id="NF007621">
    <property type="entry name" value="PRK10276.1"/>
    <property type="match status" value="1"/>
</dbReference>
<dbReference type="InterPro" id="IPR050077">
    <property type="entry name" value="LexA_repressor"/>
</dbReference>
<dbReference type="GO" id="GO:0003677">
    <property type="term" value="F:DNA binding"/>
    <property type="evidence" value="ECO:0007669"/>
    <property type="project" value="InterPro"/>
</dbReference>
<evidence type="ECO:0000256" key="2">
    <source>
        <dbReference type="ARBA" id="ARBA00022763"/>
    </source>
</evidence>
<evidence type="ECO:0000313" key="9">
    <source>
        <dbReference type="EMBL" id="MBB3967178.1"/>
    </source>
</evidence>
<keyword evidence="4 7" id="KW-0068">Autocatalytic cleavage</keyword>
<dbReference type="InterPro" id="IPR006197">
    <property type="entry name" value="Peptidase_S24_LexA"/>
</dbReference>
<dbReference type="InterPro" id="IPR015927">
    <property type="entry name" value="Peptidase_S24_S26A/B/C"/>
</dbReference>
<keyword evidence="3 7" id="KW-0378">Hydrolase</keyword>
<dbReference type="GO" id="GO:0006355">
    <property type="term" value="P:regulation of DNA-templated transcription"/>
    <property type="evidence" value="ECO:0007669"/>
    <property type="project" value="InterPro"/>
</dbReference>
<comment type="caution">
    <text evidence="9">The sequence shown here is derived from an EMBL/GenBank/DDBJ whole genome shotgun (WGS) entry which is preliminary data.</text>
</comment>
<evidence type="ECO:0000256" key="1">
    <source>
        <dbReference type="ARBA" id="ARBA00007484"/>
    </source>
</evidence>
<evidence type="ECO:0000256" key="6">
    <source>
        <dbReference type="ARBA" id="ARBA00023236"/>
    </source>
</evidence>
<dbReference type="Pfam" id="PF00717">
    <property type="entry name" value="Peptidase_S24"/>
    <property type="match status" value="1"/>
</dbReference>
<sequence>METKVVRLPVPLADLARRLADRGIRAGDVNAFLDVEPRLAQTVPLVGATAPCGFPSPADDYLDRPLDFNELLITHPAATFAVRVTGLSMIGAGIFPGDIAVIDRALTPSYECIVLALLDGEFTIKRYQTKGGTVILHPENKDFADIVIQEGQEFEIWGVVSGVIRKF</sequence>
<dbReference type="RefSeq" id="WP_183902601.1">
    <property type="nucleotide sequence ID" value="NZ_JACIDW010000034.1"/>
</dbReference>
<dbReference type="PANTHER" id="PTHR33516:SF2">
    <property type="entry name" value="LEXA REPRESSOR-RELATED"/>
    <property type="match status" value="1"/>
</dbReference>
<dbReference type="AlphaFoldDB" id="A0A7W6GCU5"/>
<organism evidence="9 10">
    <name type="scientific">Rhizobium metallidurans</name>
    <dbReference type="NCBI Taxonomy" id="1265931"/>
    <lineage>
        <taxon>Bacteria</taxon>
        <taxon>Pseudomonadati</taxon>
        <taxon>Pseudomonadota</taxon>
        <taxon>Alphaproteobacteria</taxon>
        <taxon>Hyphomicrobiales</taxon>
        <taxon>Rhizobiaceae</taxon>
        <taxon>Rhizobium/Agrobacterium group</taxon>
        <taxon>Rhizobium</taxon>
    </lineage>
</organism>
<keyword evidence="6" id="KW-0742">SOS response</keyword>
<reference evidence="9 10" key="1">
    <citation type="submission" date="2020-08" db="EMBL/GenBank/DDBJ databases">
        <title>Genomic Encyclopedia of Type Strains, Phase IV (KMG-IV): sequencing the most valuable type-strain genomes for metagenomic binning, comparative biology and taxonomic classification.</title>
        <authorList>
            <person name="Goeker M."/>
        </authorList>
    </citation>
    <scope>NUCLEOTIDE SEQUENCE [LARGE SCALE GENOMIC DNA]</scope>
    <source>
        <strain evidence="9 10">DSM 26575</strain>
    </source>
</reference>
<keyword evidence="2" id="KW-0227">DNA damage</keyword>
<dbReference type="PANTHER" id="PTHR33516">
    <property type="entry name" value="LEXA REPRESSOR"/>
    <property type="match status" value="1"/>
</dbReference>
<dbReference type="EC" id="3.4.21.-" evidence="9"/>
<gene>
    <name evidence="9" type="ORF">GGQ67_004875</name>
</gene>
<dbReference type="InterPro" id="IPR036286">
    <property type="entry name" value="LexA/Signal_pep-like_sf"/>
</dbReference>
<evidence type="ECO:0000256" key="5">
    <source>
        <dbReference type="ARBA" id="ARBA00023204"/>
    </source>
</evidence>
<protein>
    <submittedName>
        <fullName evidence="9">DNA polymerase V</fullName>
        <ecNumber evidence="9">3.4.21.-</ecNumber>
    </submittedName>
</protein>
<dbReference type="GO" id="GO:0016787">
    <property type="term" value="F:hydrolase activity"/>
    <property type="evidence" value="ECO:0007669"/>
    <property type="project" value="UniProtKB-KW"/>
</dbReference>
<feature type="domain" description="Peptidase S24/S26A/S26B/S26C" evidence="8">
    <location>
        <begin position="44"/>
        <end position="160"/>
    </location>
</feature>
<dbReference type="Proteomes" id="UP000582090">
    <property type="component" value="Unassembled WGS sequence"/>
</dbReference>
<dbReference type="PRINTS" id="PR00726">
    <property type="entry name" value="LEXASERPTASE"/>
</dbReference>
<dbReference type="InterPro" id="IPR039418">
    <property type="entry name" value="LexA-like"/>
</dbReference>
<evidence type="ECO:0000259" key="8">
    <source>
        <dbReference type="Pfam" id="PF00717"/>
    </source>
</evidence>
<evidence type="ECO:0000256" key="3">
    <source>
        <dbReference type="ARBA" id="ARBA00022801"/>
    </source>
</evidence>
<keyword evidence="5" id="KW-0234">DNA repair</keyword>
<evidence type="ECO:0000256" key="4">
    <source>
        <dbReference type="ARBA" id="ARBA00022813"/>
    </source>
</evidence>
<dbReference type="GO" id="GO:0009432">
    <property type="term" value="P:SOS response"/>
    <property type="evidence" value="ECO:0007669"/>
    <property type="project" value="UniProtKB-KW"/>
</dbReference>
<dbReference type="SUPFAM" id="SSF51306">
    <property type="entry name" value="LexA/Signal peptidase"/>
    <property type="match status" value="1"/>
</dbReference>
<evidence type="ECO:0000256" key="7">
    <source>
        <dbReference type="RuleBase" id="RU003991"/>
    </source>
</evidence>
<dbReference type="Gene3D" id="2.10.109.10">
    <property type="entry name" value="Umud Fragment, subunit A"/>
    <property type="match status" value="1"/>
</dbReference>
<proteinExistence type="inferred from homology"/>
<dbReference type="EMBL" id="JACIDW010000034">
    <property type="protein sequence ID" value="MBB3967178.1"/>
    <property type="molecule type" value="Genomic_DNA"/>
</dbReference>
<evidence type="ECO:0000313" key="10">
    <source>
        <dbReference type="Proteomes" id="UP000582090"/>
    </source>
</evidence>